<accession>A0ABQ9G7N8</accession>
<comment type="subcellular location">
    <subcellularLocation>
        <location evidence="4">Cytoplasm</location>
        <location evidence="4">Cytoskeleton</location>
        <location evidence="4">Microtubule organizing center</location>
    </subcellularLocation>
</comment>
<keyword evidence="1 4" id="KW-0963">Cytoplasm</keyword>
<evidence type="ECO:0000256" key="4">
    <source>
        <dbReference type="RuleBase" id="RU363050"/>
    </source>
</evidence>
<evidence type="ECO:0000313" key="7">
    <source>
        <dbReference type="Proteomes" id="UP001159363"/>
    </source>
</evidence>
<dbReference type="InterPro" id="IPR007259">
    <property type="entry name" value="GCP"/>
</dbReference>
<feature type="domain" description="Gamma tubulin complex component protein N-terminal" evidence="5">
    <location>
        <begin position="136"/>
        <end position="326"/>
    </location>
</feature>
<comment type="similarity">
    <text evidence="4">Belongs to the TUBGCP family.</text>
</comment>
<dbReference type="PANTHER" id="PTHR19302:SF13">
    <property type="entry name" value="GAMMA-TUBULIN COMPLEX COMPONENT 2"/>
    <property type="match status" value="1"/>
</dbReference>
<evidence type="ECO:0000256" key="3">
    <source>
        <dbReference type="ARBA" id="ARBA00023212"/>
    </source>
</evidence>
<comment type="caution">
    <text evidence="6">The sequence shown here is derived from an EMBL/GenBank/DDBJ whole genome shotgun (WGS) entry which is preliminary data.</text>
</comment>
<gene>
    <name evidence="6" type="ORF">PR048_029988</name>
</gene>
<dbReference type="Proteomes" id="UP001159363">
    <property type="component" value="Chromosome 13"/>
</dbReference>
<dbReference type="Pfam" id="PF17681">
    <property type="entry name" value="GCP_N_terminal"/>
    <property type="match status" value="2"/>
</dbReference>
<keyword evidence="3 4" id="KW-0206">Cytoskeleton</keyword>
<name>A0ABQ9G7N8_9NEOP</name>
<reference evidence="6 7" key="1">
    <citation type="submission" date="2023-02" db="EMBL/GenBank/DDBJ databases">
        <title>LHISI_Scaffold_Assembly.</title>
        <authorList>
            <person name="Stuart O.P."/>
            <person name="Cleave R."/>
            <person name="Magrath M.J.L."/>
            <person name="Mikheyev A.S."/>
        </authorList>
    </citation>
    <scope>NUCLEOTIDE SEQUENCE [LARGE SCALE GENOMIC DNA]</scope>
    <source>
        <strain evidence="6">Daus_M_001</strain>
        <tissue evidence="6">Leg muscle</tissue>
    </source>
</reference>
<evidence type="ECO:0000313" key="6">
    <source>
        <dbReference type="EMBL" id="KAJ8868460.1"/>
    </source>
</evidence>
<organism evidence="6 7">
    <name type="scientific">Dryococelus australis</name>
    <dbReference type="NCBI Taxonomy" id="614101"/>
    <lineage>
        <taxon>Eukaryota</taxon>
        <taxon>Metazoa</taxon>
        <taxon>Ecdysozoa</taxon>
        <taxon>Arthropoda</taxon>
        <taxon>Hexapoda</taxon>
        <taxon>Insecta</taxon>
        <taxon>Pterygota</taxon>
        <taxon>Neoptera</taxon>
        <taxon>Polyneoptera</taxon>
        <taxon>Phasmatodea</taxon>
        <taxon>Verophasmatodea</taxon>
        <taxon>Anareolatae</taxon>
        <taxon>Phasmatidae</taxon>
        <taxon>Eurycanthinae</taxon>
        <taxon>Dryococelus</taxon>
    </lineage>
</organism>
<feature type="domain" description="Gamma tubulin complex component protein N-terminal" evidence="5">
    <location>
        <begin position="361"/>
        <end position="474"/>
    </location>
</feature>
<dbReference type="EMBL" id="JARBHB010000014">
    <property type="protein sequence ID" value="KAJ8868460.1"/>
    <property type="molecule type" value="Genomic_DNA"/>
</dbReference>
<dbReference type="InterPro" id="IPR041470">
    <property type="entry name" value="GCP_N"/>
</dbReference>
<proteinExistence type="inferred from homology"/>
<dbReference type="PANTHER" id="PTHR19302">
    <property type="entry name" value="GAMMA TUBULIN COMPLEX PROTEIN"/>
    <property type="match status" value="1"/>
</dbReference>
<keyword evidence="7" id="KW-1185">Reference proteome</keyword>
<keyword evidence="2 4" id="KW-0493">Microtubule</keyword>
<evidence type="ECO:0000256" key="2">
    <source>
        <dbReference type="ARBA" id="ARBA00022701"/>
    </source>
</evidence>
<protein>
    <recommendedName>
        <fullName evidence="4">Gamma-tubulin complex component</fullName>
    </recommendedName>
</protein>
<sequence length="527" mass="59650">MQLMALISKDKGLKVILGKNEKRHSSADVRSPTGSTPLLLLGADSKTTDQYTSVDVPKIRSRLSKAVNDIQQKLSPSKNEHEERKINPLTYRISGLPSVTVLQPKFILDFSDGTTQASFPSLLGPVPISSQESFLLEDLLCCLEGIEGHYITPKPLDSNYAHRRFDISSSIDPSLRQLVEQILQLASYYSLVSRFIEEKSMFVWGQVNQALAAAMNALIRDYLILVAQLETLVQQGGFTLHKMWFYIQPTLLSMKILADTANRINMVAQATGGKVLSLLHEQTSNYIGDSKGQDLCFYLIQSASVPYMEILEKWICKGVICDPYAENSRALGVLWAVQEMRKNDSRARLWPDLYSGSLVAVYFGVITLTFMQFLVEDNEIIQKEDMPPVDYSADYWEKRYTIRKERIPVFLDVVSKSILRTGKYLNVIRQCGKNVKMPQDLNIVYTIKERRYIEAINSAYLFASKTLLQLLMEENDLLGRLRDDAALADDSSRQFCSRGGARHLTSSPYLRRPADKEIISQCAAQRR</sequence>
<evidence type="ECO:0000259" key="5">
    <source>
        <dbReference type="Pfam" id="PF17681"/>
    </source>
</evidence>
<evidence type="ECO:0000256" key="1">
    <source>
        <dbReference type="ARBA" id="ARBA00022490"/>
    </source>
</evidence>